<keyword evidence="3" id="KW-1185">Reference proteome</keyword>
<dbReference type="EMBL" id="CAJVPY010070127">
    <property type="protein sequence ID" value="CAG8827673.1"/>
    <property type="molecule type" value="Genomic_DNA"/>
</dbReference>
<dbReference type="OrthoDB" id="2369130at2759"/>
<evidence type="ECO:0000313" key="2">
    <source>
        <dbReference type="EMBL" id="CAG8827673.1"/>
    </source>
</evidence>
<dbReference type="Proteomes" id="UP000789405">
    <property type="component" value="Unassembled WGS sequence"/>
</dbReference>
<accession>A0A9N9PC60</accession>
<gene>
    <name evidence="2" type="ORF">DERYTH_LOCUS28343</name>
</gene>
<comment type="caution">
    <text evidence="2">The sequence shown here is derived from an EMBL/GenBank/DDBJ whole genome shotgun (WGS) entry which is preliminary data.</text>
</comment>
<evidence type="ECO:0000313" key="3">
    <source>
        <dbReference type="Proteomes" id="UP000789405"/>
    </source>
</evidence>
<name>A0A9N9PC60_9GLOM</name>
<protein>
    <submittedName>
        <fullName evidence="2">6038_t:CDS:1</fullName>
    </submittedName>
</protein>
<organism evidence="2 3">
    <name type="scientific">Dentiscutata erythropus</name>
    <dbReference type="NCBI Taxonomy" id="1348616"/>
    <lineage>
        <taxon>Eukaryota</taxon>
        <taxon>Fungi</taxon>
        <taxon>Fungi incertae sedis</taxon>
        <taxon>Mucoromycota</taxon>
        <taxon>Glomeromycotina</taxon>
        <taxon>Glomeromycetes</taxon>
        <taxon>Diversisporales</taxon>
        <taxon>Gigasporaceae</taxon>
        <taxon>Dentiscutata</taxon>
    </lineage>
</organism>
<feature type="non-terminal residue" evidence="2">
    <location>
        <position position="101"/>
    </location>
</feature>
<proteinExistence type="predicted"/>
<feature type="compositionally biased region" description="Polar residues" evidence="1">
    <location>
        <begin position="24"/>
        <end position="33"/>
    </location>
</feature>
<sequence length="101" mass="10776">GLDDIYLAVHDGDNKRFDDGTLRSGESTKTLSIQKKIGQDQRKGTGQHLIVGTNNPPINLDNILANPGRSYQHTVGGVRLELVFNESGGSGFQENAGAGNI</sequence>
<reference evidence="2" key="1">
    <citation type="submission" date="2021-06" db="EMBL/GenBank/DDBJ databases">
        <authorList>
            <person name="Kallberg Y."/>
            <person name="Tangrot J."/>
            <person name="Rosling A."/>
        </authorList>
    </citation>
    <scope>NUCLEOTIDE SEQUENCE</scope>
    <source>
        <strain evidence="2">MA453B</strain>
    </source>
</reference>
<dbReference type="AlphaFoldDB" id="A0A9N9PC60"/>
<evidence type="ECO:0000256" key="1">
    <source>
        <dbReference type="SAM" id="MobiDB-lite"/>
    </source>
</evidence>
<feature type="region of interest" description="Disordered" evidence="1">
    <location>
        <begin position="16"/>
        <end position="48"/>
    </location>
</feature>